<keyword evidence="1" id="KW-0812">Transmembrane</keyword>
<evidence type="ECO:0000313" key="3">
    <source>
        <dbReference type="Proteomes" id="UP000053881"/>
    </source>
</evidence>
<feature type="transmembrane region" description="Helical" evidence="1">
    <location>
        <begin position="29"/>
        <end position="47"/>
    </location>
</feature>
<gene>
    <name evidence="2" type="ORF">ACA29_06945</name>
</gene>
<sequence>FLLVLWIGTPLTVKKVSYKNLYKGKNKHIAWMIVLAILIPAIAELILRQGINIPAAPFQPAWVLVFFFLFLVAIVAAGLTLSKLRAEVADPETEVSEYRDHWQENVHPKDFFRALDMEMANLRYKEIPNRVYRELNPSLNMEGSMDKGSFSGDTIQETQPIYKEVDYPPLMGKLRFAFAIAGTLLCNRGSFDSIFL</sequence>
<proteinExistence type="predicted"/>
<comment type="caution">
    <text evidence="2">The sequence shown here is derived from an EMBL/GenBank/DDBJ whole genome shotgun (WGS) entry which is preliminary data.</text>
</comment>
<dbReference type="AlphaFoldDB" id="A0A0Q9Y282"/>
<keyword evidence="1" id="KW-1133">Transmembrane helix</keyword>
<protein>
    <submittedName>
        <fullName evidence="2">Uncharacterized protein</fullName>
    </submittedName>
</protein>
<organism evidence="2 3">
    <name type="scientific">Lederbergia galactosidilytica</name>
    <dbReference type="NCBI Taxonomy" id="217031"/>
    <lineage>
        <taxon>Bacteria</taxon>
        <taxon>Bacillati</taxon>
        <taxon>Bacillota</taxon>
        <taxon>Bacilli</taxon>
        <taxon>Bacillales</taxon>
        <taxon>Bacillaceae</taxon>
        <taxon>Lederbergia</taxon>
    </lineage>
</organism>
<dbReference type="Proteomes" id="UP000053881">
    <property type="component" value="Unassembled WGS sequence"/>
</dbReference>
<reference evidence="2 3" key="1">
    <citation type="submission" date="2015-06" db="EMBL/GenBank/DDBJ databases">
        <title>Genome sequencing project of Bacillus galactosidilyticus PL133.</title>
        <authorList>
            <person name="Gaiero J."/>
            <person name="Nicol R."/>
            <person name="Habash M."/>
        </authorList>
    </citation>
    <scope>NUCLEOTIDE SEQUENCE [LARGE SCALE GENOMIC DNA]</scope>
    <source>
        <strain evidence="2 3">PL133</strain>
    </source>
</reference>
<evidence type="ECO:0000256" key="1">
    <source>
        <dbReference type="SAM" id="Phobius"/>
    </source>
</evidence>
<name>A0A0Q9Y282_9BACI</name>
<dbReference type="EMBL" id="LGPB01000068">
    <property type="protein sequence ID" value="KRG14057.1"/>
    <property type="molecule type" value="Genomic_DNA"/>
</dbReference>
<accession>A0A0Q9Y282</accession>
<keyword evidence="1" id="KW-0472">Membrane</keyword>
<feature type="non-terminal residue" evidence="2">
    <location>
        <position position="1"/>
    </location>
</feature>
<evidence type="ECO:0000313" key="2">
    <source>
        <dbReference type="EMBL" id="KRG14057.1"/>
    </source>
</evidence>
<feature type="transmembrane region" description="Helical" evidence="1">
    <location>
        <begin position="59"/>
        <end position="81"/>
    </location>
</feature>